<keyword evidence="5 9" id="KW-0808">Transferase</keyword>
<keyword evidence="7" id="KW-0627">Porphyrin biosynthesis</keyword>
<accession>A0A0R2ETN0</accession>
<dbReference type="Gene3D" id="3.40.1010.10">
    <property type="entry name" value="Cobalt-precorrin-4 Transmethylase, Domain 1"/>
    <property type="match status" value="1"/>
</dbReference>
<proteinExistence type="inferred from homology"/>
<dbReference type="InterPro" id="IPR000878">
    <property type="entry name" value="4pyrrol_Mease"/>
</dbReference>
<dbReference type="PATRIC" id="fig|1423804.4.peg.3138"/>
<dbReference type="FunFam" id="3.40.1010.10:FF:000001">
    <property type="entry name" value="Siroheme synthase"/>
    <property type="match status" value="1"/>
</dbReference>
<dbReference type="Gene3D" id="3.40.50.10090">
    <property type="match status" value="1"/>
</dbReference>
<keyword evidence="12" id="KW-1185">Reference proteome</keyword>
<comment type="caution">
    <text evidence="11">The sequence shown here is derived from an EMBL/GenBank/DDBJ whole genome shotgun (WGS) entry which is preliminary data.</text>
</comment>
<reference evidence="11 12" key="1">
    <citation type="journal article" date="2015" name="Genome Announc.">
        <title>Expanding the biotechnology potential of lactobacilli through comparative genomics of 213 strains and associated genera.</title>
        <authorList>
            <person name="Sun Z."/>
            <person name="Harris H.M."/>
            <person name="McCann A."/>
            <person name="Guo C."/>
            <person name="Argimon S."/>
            <person name="Zhang W."/>
            <person name="Yang X."/>
            <person name="Jeffery I.B."/>
            <person name="Cooney J.C."/>
            <person name="Kagawa T.F."/>
            <person name="Liu W."/>
            <person name="Song Y."/>
            <person name="Salvetti E."/>
            <person name="Wrobel A."/>
            <person name="Rasinkangas P."/>
            <person name="Parkhill J."/>
            <person name="Rea M.C."/>
            <person name="O'Sullivan O."/>
            <person name="Ritari J."/>
            <person name="Douillard F.P."/>
            <person name="Paul Ross R."/>
            <person name="Yang R."/>
            <person name="Briner A.E."/>
            <person name="Felis G.E."/>
            <person name="de Vos W.M."/>
            <person name="Barrangou R."/>
            <person name="Klaenhammer T.R."/>
            <person name="Caufield P.W."/>
            <person name="Cui Y."/>
            <person name="Zhang H."/>
            <person name="O'Toole P.W."/>
        </authorList>
    </citation>
    <scope>NUCLEOTIDE SEQUENCE [LARGE SCALE GENOMIC DNA]</scope>
    <source>
        <strain evidence="11 12">DSM 23365</strain>
    </source>
</reference>
<dbReference type="GO" id="GO:0004851">
    <property type="term" value="F:uroporphyrin-III C-methyltransferase activity"/>
    <property type="evidence" value="ECO:0007669"/>
    <property type="project" value="UniProtKB-EC"/>
</dbReference>
<sequence>MIGAGPGNPELLTLLAQRRLAEADVIVYDRLVNPALLAPYAAEKIDVGKLPHHHKVSQYQINDMLVELAQSGKRVARLKAGDPYVFGRGGEEGQYLKQHHVAFEVVPGLTSAIAGLAAAGIPITHRDYASSFHVITGHRKAEGKELDWANIAHQEGTLVFLMGMEQLATIADQLMVNGMSATTPVAVIQWATHWKQRSVSADLATIVDVVTAAKIGAPALIVVGGVVKLMPELQPQLALQGLHLLIPFKAESKLFAALQDEGASVNYFDRRKKQPRAVALPDMAAGGTLVITDFAAFHYFQQQLLTLGVDGRSLNHWQLVAMNQVVANRLQETGLLADALYDEQQLDLTQPVVYLGEQAALAQLNGPATAQYLATYERIAVPQSVDLADFHAVVFPSSASVNDLYAGCDEAQRAQLQTMTCFAMGQTVADECQKLGLHAIVAAPSYDDVIQAVKKEFSTDESNRVTGR</sequence>
<evidence type="ECO:0000256" key="8">
    <source>
        <dbReference type="ARBA" id="ARBA00079776"/>
    </source>
</evidence>
<evidence type="ECO:0000256" key="9">
    <source>
        <dbReference type="RuleBase" id="RU003960"/>
    </source>
</evidence>
<dbReference type="PANTHER" id="PTHR45790:SF3">
    <property type="entry name" value="S-ADENOSYL-L-METHIONINE-DEPENDENT UROPORPHYRINOGEN III METHYLTRANSFERASE, CHLOROPLASTIC"/>
    <property type="match status" value="1"/>
</dbReference>
<dbReference type="EMBL" id="AYZM01000178">
    <property type="protein sequence ID" value="KRN15572.1"/>
    <property type="molecule type" value="Genomic_DNA"/>
</dbReference>
<dbReference type="InterPro" id="IPR003043">
    <property type="entry name" value="Uropor_MeTrfase_CS"/>
</dbReference>
<dbReference type="CDD" id="cd11642">
    <property type="entry name" value="SUMT"/>
    <property type="match status" value="1"/>
</dbReference>
<evidence type="ECO:0000256" key="3">
    <source>
        <dbReference type="ARBA" id="ARBA00018323"/>
    </source>
</evidence>
<dbReference type="InterPro" id="IPR050161">
    <property type="entry name" value="Siro_Cobalamin_biosynth"/>
</dbReference>
<dbReference type="NCBIfam" id="NF004790">
    <property type="entry name" value="PRK06136.1"/>
    <property type="match status" value="1"/>
</dbReference>
<dbReference type="Pfam" id="PF00590">
    <property type="entry name" value="TP_methylase"/>
    <property type="match status" value="1"/>
</dbReference>
<dbReference type="GO" id="GO:0032259">
    <property type="term" value="P:methylation"/>
    <property type="evidence" value="ECO:0007669"/>
    <property type="project" value="UniProtKB-KW"/>
</dbReference>
<dbReference type="AlphaFoldDB" id="A0A0R2ETN0"/>
<organism evidence="11 12">
    <name type="scientific">Secundilactobacillus similis DSM 23365 = JCM 2765</name>
    <dbReference type="NCBI Taxonomy" id="1423804"/>
    <lineage>
        <taxon>Bacteria</taxon>
        <taxon>Bacillati</taxon>
        <taxon>Bacillota</taxon>
        <taxon>Bacilli</taxon>
        <taxon>Lactobacillales</taxon>
        <taxon>Lactobacillaceae</taxon>
        <taxon>Secundilactobacillus</taxon>
    </lineage>
</organism>
<dbReference type="Proteomes" id="UP000051442">
    <property type="component" value="Unassembled WGS sequence"/>
</dbReference>
<evidence type="ECO:0000259" key="10">
    <source>
        <dbReference type="Pfam" id="PF00590"/>
    </source>
</evidence>
<comment type="similarity">
    <text evidence="1 9">Belongs to the precorrin methyltransferase family.</text>
</comment>
<keyword evidence="4 9" id="KW-0489">Methyltransferase</keyword>
<evidence type="ECO:0000256" key="4">
    <source>
        <dbReference type="ARBA" id="ARBA00022603"/>
    </source>
</evidence>
<dbReference type="InterPro" id="IPR014776">
    <property type="entry name" value="4pyrrole_Mease_sub2"/>
</dbReference>
<evidence type="ECO:0000313" key="12">
    <source>
        <dbReference type="Proteomes" id="UP000051442"/>
    </source>
</evidence>
<dbReference type="PROSITE" id="PS00840">
    <property type="entry name" value="SUMT_2"/>
    <property type="match status" value="1"/>
</dbReference>
<dbReference type="InterPro" id="IPR006366">
    <property type="entry name" value="CobA/CysG_C"/>
</dbReference>
<feature type="domain" description="Tetrapyrrole methylase" evidence="10">
    <location>
        <begin position="2"/>
        <end position="206"/>
    </location>
</feature>
<evidence type="ECO:0000256" key="1">
    <source>
        <dbReference type="ARBA" id="ARBA00005879"/>
    </source>
</evidence>
<evidence type="ECO:0000256" key="5">
    <source>
        <dbReference type="ARBA" id="ARBA00022679"/>
    </source>
</evidence>
<evidence type="ECO:0000256" key="6">
    <source>
        <dbReference type="ARBA" id="ARBA00022691"/>
    </source>
</evidence>
<evidence type="ECO:0000256" key="7">
    <source>
        <dbReference type="ARBA" id="ARBA00023244"/>
    </source>
</evidence>
<dbReference type="EC" id="2.1.1.107" evidence="2"/>
<keyword evidence="6" id="KW-0949">S-adenosyl-L-methionine</keyword>
<dbReference type="SUPFAM" id="SSF53790">
    <property type="entry name" value="Tetrapyrrole methylase"/>
    <property type="match status" value="1"/>
</dbReference>
<gene>
    <name evidence="11" type="ORF">FD14_GL002916</name>
</gene>
<name>A0A0R2ETN0_9LACO</name>
<dbReference type="InterPro" id="IPR035996">
    <property type="entry name" value="4pyrrol_Methylase_sf"/>
</dbReference>
<evidence type="ECO:0000313" key="11">
    <source>
        <dbReference type="EMBL" id="KRN15572.1"/>
    </source>
</evidence>
<dbReference type="SUPFAM" id="SSF69618">
    <property type="entry name" value="HemD-like"/>
    <property type="match status" value="1"/>
</dbReference>
<protein>
    <recommendedName>
        <fullName evidence="3">Uroporphyrinogen-III C-methyltransferase</fullName>
        <ecNumber evidence="2">2.1.1.107</ecNumber>
    </recommendedName>
    <alternativeName>
        <fullName evidence="8">Uroporphyrinogen III methylase</fullName>
    </alternativeName>
</protein>
<dbReference type="Gene3D" id="3.30.950.10">
    <property type="entry name" value="Methyltransferase, Cobalt-precorrin-4 Transmethylase, Domain 2"/>
    <property type="match status" value="1"/>
</dbReference>
<dbReference type="GO" id="GO:0019354">
    <property type="term" value="P:siroheme biosynthetic process"/>
    <property type="evidence" value="ECO:0007669"/>
    <property type="project" value="InterPro"/>
</dbReference>
<evidence type="ECO:0000256" key="2">
    <source>
        <dbReference type="ARBA" id="ARBA00012162"/>
    </source>
</evidence>
<dbReference type="STRING" id="1423804.FD14_GL002916"/>
<dbReference type="NCBIfam" id="TIGR01469">
    <property type="entry name" value="cobA_cysG_Cterm"/>
    <property type="match status" value="1"/>
</dbReference>
<dbReference type="FunFam" id="3.30.950.10:FF:000001">
    <property type="entry name" value="Siroheme synthase"/>
    <property type="match status" value="1"/>
</dbReference>
<dbReference type="InterPro" id="IPR014777">
    <property type="entry name" value="4pyrrole_Mease_sub1"/>
</dbReference>
<dbReference type="GO" id="GO:0004852">
    <property type="term" value="F:uroporphyrinogen-III synthase activity"/>
    <property type="evidence" value="ECO:0007669"/>
    <property type="project" value="InterPro"/>
</dbReference>
<dbReference type="PANTHER" id="PTHR45790">
    <property type="entry name" value="SIROHEME SYNTHASE-RELATED"/>
    <property type="match status" value="1"/>
</dbReference>
<dbReference type="InterPro" id="IPR036108">
    <property type="entry name" value="4pyrrol_syn_uPrphyn_synt_sf"/>
</dbReference>